<proteinExistence type="predicted"/>
<feature type="chain" id="PRO_5012848662" evidence="2">
    <location>
        <begin position="24"/>
        <end position="101"/>
    </location>
</feature>
<gene>
    <name evidence="3" type="ORF">FisN_4Hh003</name>
</gene>
<dbReference type="AlphaFoldDB" id="A0A1Z5KQR1"/>
<keyword evidence="4" id="KW-1185">Reference proteome</keyword>
<evidence type="ECO:0000313" key="4">
    <source>
        <dbReference type="Proteomes" id="UP000198406"/>
    </source>
</evidence>
<accession>A0A1Z5KQR1</accession>
<reference evidence="3 4" key="1">
    <citation type="journal article" date="2015" name="Plant Cell">
        <title>Oil accumulation by the oleaginous diatom Fistulifera solaris as revealed by the genome and transcriptome.</title>
        <authorList>
            <person name="Tanaka T."/>
            <person name="Maeda Y."/>
            <person name="Veluchamy A."/>
            <person name="Tanaka M."/>
            <person name="Abida H."/>
            <person name="Marechal E."/>
            <person name="Bowler C."/>
            <person name="Muto M."/>
            <person name="Sunaga Y."/>
            <person name="Tanaka M."/>
            <person name="Yoshino T."/>
            <person name="Taniguchi T."/>
            <person name="Fukuda Y."/>
            <person name="Nemoto M."/>
            <person name="Matsumoto M."/>
            <person name="Wong P.S."/>
            <person name="Aburatani S."/>
            <person name="Fujibuchi W."/>
        </authorList>
    </citation>
    <scope>NUCLEOTIDE SEQUENCE [LARGE SCALE GENOMIC DNA]</scope>
    <source>
        <strain evidence="3 4">JPCC DA0580</strain>
    </source>
</reference>
<dbReference type="InParanoid" id="A0A1Z5KQR1"/>
<dbReference type="Proteomes" id="UP000198406">
    <property type="component" value="Unassembled WGS sequence"/>
</dbReference>
<sequence length="101" mass="11106">MKPVASLLSILIAIMAFVAPAMAFTRQSAVRTFARQATLAKMSFLPEPEREKLTRESEPEEFFKTNTDKMSDKDKIPIAIAGVAFITIPFIAGLIALYAAK</sequence>
<keyword evidence="1" id="KW-0472">Membrane</keyword>
<evidence type="ECO:0000256" key="2">
    <source>
        <dbReference type="SAM" id="SignalP"/>
    </source>
</evidence>
<keyword evidence="1" id="KW-0812">Transmembrane</keyword>
<feature type="signal peptide" evidence="2">
    <location>
        <begin position="1"/>
        <end position="23"/>
    </location>
</feature>
<keyword evidence="2" id="KW-0732">Signal</keyword>
<comment type="caution">
    <text evidence="3">The sequence shown here is derived from an EMBL/GenBank/DDBJ whole genome shotgun (WGS) entry which is preliminary data.</text>
</comment>
<dbReference type="EMBL" id="BDSP01000273">
    <property type="protein sequence ID" value="GAX28341.1"/>
    <property type="molecule type" value="Genomic_DNA"/>
</dbReference>
<protein>
    <submittedName>
        <fullName evidence="3">Uncharacterized protein</fullName>
    </submittedName>
</protein>
<feature type="transmembrane region" description="Helical" evidence="1">
    <location>
        <begin position="76"/>
        <end position="100"/>
    </location>
</feature>
<organism evidence="3 4">
    <name type="scientific">Fistulifera solaris</name>
    <name type="common">Oleaginous diatom</name>
    <dbReference type="NCBI Taxonomy" id="1519565"/>
    <lineage>
        <taxon>Eukaryota</taxon>
        <taxon>Sar</taxon>
        <taxon>Stramenopiles</taxon>
        <taxon>Ochrophyta</taxon>
        <taxon>Bacillariophyta</taxon>
        <taxon>Bacillariophyceae</taxon>
        <taxon>Bacillariophycidae</taxon>
        <taxon>Naviculales</taxon>
        <taxon>Naviculaceae</taxon>
        <taxon>Fistulifera</taxon>
    </lineage>
</organism>
<dbReference type="OrthoDB" id="196545at2759"/>
<name>A0A1Z5KQR1_FISSO</name>
<evidence type="ECO:0000313" key="3">
    <source>
        <dbReference type="EMBL" id="GAX28341.1"/>
    </source>
</evidence>
<keyword evidence="1" id="KW-1133">Transmembrane helix</keyword>
<evidence type="ECO:0000256" key="1">
    <source>
        <dbReference type="SAM" id="Phobius"/>
    </source>
</evidence>